<accession>A0A3A9YV39</accession>
<gene>
    <name evidence="1" type="ORF">D7223_28550</name>
</gene>
<proteinExistence type="predicted"/>
<dbReference type="Pfam" id="PF14100">
    <property type="entry name" value="DUF6807"/>
    <property type="match status" value="1"/>
</dbReference>
<keyword evidence="2" id="KW-1185">Reference proteome</keyword>
<sequence>MTADPRLCVGDVPVARYALDPPLDVRHGRRPYLHPVRTLGGTVVTDAFPADHVWHNGVSLAVPDVNGTNLWGGRTYRRDEGYAWRDDHGRIAHTGWEAREPHRLAHHLQWRDPNGVVLLTERRELTARPLTERAWALEVGYTLTAPEDRDVTLGSPATNGRPGGAGYGGFFWRAVTAAPGRVFTSRADGEEVVNGSTEPWVAFAGTGPDSAAYTLVFSGLAPGDRWFVRTSMYPGICVAFAFDRPLVLPAGTGRTARHRVVVADGTLDREVAAALAAGDR</sequence>
<evidence type="ECO:0008006" key="3">
    <source>
        <dbReference type="Google" id="ProtNLM"/>
    </source>
</evidence>
<evidence type="ECO:0000313" key="2">
    <source>
        <dbReference type="Proteomes" id="UP000281726"/>
    </source>
</evidence>
<name>A0A3A9YV39_9ACTN</name>
<comment type="caution">
    <text evidence="1">The sequence shown here is derived from an EMBL/GenBank/DDBJ whole genome shotgun (WGS) entry which is preliminary data.</text>
</comment>
<dbReference type="OrthoDB" id="242375at2"/>
<dbReference type="Proteomes" id="UP000281726">
    <property type="component" value="Unassembled WGS sequence"/>
</dbReference>
<dbReference type="RefSeq" id="WP_120732034.1">
    <property type="nucleotide sequence ID" value="NZ_RBAK01000016.1"/>
</dbReference>
<organism evidence="1 2">
    <name type="scientific">Micromonospora endolithica</name>
    <dbReference type="NCBI Taxonomy" id="230091"/>
    <lineage>
        <taxon>Bacteria</taxon>
        <taxon>Bacillati</taxon>
        <taxon>Actinomycetota</taxon>
        <taxon>Actinomycetes</taxon>
        <taxon>Micromonosporales</taxon>
        <taxon>Micromonosporaceae</taxon>
        <taxon>Micromonospora</taxon>
    </lineage>
</organism>
<evidence type="ECO:0000313" key="1">
    <source>
        <dbReference type="EMBL" id="RKN39649.1"/>
    </source>
</evidence>
<dbReference type="AlphaFoldDB" id="A0A3A9YV39"/>
<dbReference type="EMBL" id="RBAK01000016">
    <property type="protein sequence ID" value="RKN39649.1"/>
    <property type="molecule type" value="Genomic_DNA"/>
</dbReference>
<dbReference type="InterPro" id="IPR029475">
    <property type="entry name" value="DUF6807"/>
</dbReference>
<reference evidence="1 2" key="1">
    <citation type="journal article" date="2004" name="Syst. Appl. Microbiol.">
        <title>Cryptoendolithic actinomycetes from antarctic sandstone rock samples: Micromonospora endolithica sp. nov. and two isolates related to Micromonospora coerulea Jensen 1932.</title>
        <authorList>
            <person name="Hirsch P."/>
            <person name="Mevs U."/>
            <person name="Kroppenstedt R.M."/>
            <person name="Schumann P."/>
            <person name="Stackebrandt E."/>
        </authorList>
    </citation>
    <scope>NUCLEOTIDE SEQUENCE [LARGE SCALE GENOMIC DNA]</scope>
    <source>
        <strain evidence="1 2">JCM 12677</strain>
    </source>
</reference>
<protein>
    <recommendedName>
        <fullName evidence="3">Oxidoreductase</fullName>
    </recommendedName>
</protein>